<dbReference type="AlphaFoldDB" id="A0A0A2F6R8"/>
<comment type="caution">
    <text evidence="1">The sequence shown here is derived from an EMBL/GenBank/DDBJ whole genome shotgun (WGS) entry which is preliminary data.</text>
</comment>
<protein>
    <submittedName>
        <fullName evidence="1">Uncharacterized protein</fullName>
    </submittedName>
</protein>
<dbReference type="Proteomes" id="UP000030130">
    <property type="component" value="Unassembled WGS sequence"/>
</dbReference>
<dbReference type="EMBL" id="JRAI01000029">
    <property type="protein sequence ID" value="KGN86693.1"/>
    <property type="molecule type" value="Genomic_DNA"/>
</dbReference>
<evidence type="ECO:0000313" key="1">
    <source>
        <dbReference type="EMBL" id="KGN86693.1"/>
    </source>
</evidence>
<accession>A0A0A2F6R8</accession>
<name>A0A0A2F6R8_9PORP</name>
<dbReference type="OrthoDB" id="10000418at2"/>
<gene>
    <name evidence="1" type="ORF">HR08_03400</name>
</gene>
<dbReference type="RefSeq" id="WP_039420500.1">
    <property type="nucleotide sequence ID" value="NZ_JRAI01000029.1"/>
</dbReference>
<sequence>MRKILLLVCFLGCILEVYAQKMTHKQIIEQRIAHRASILEKVSKKELTDSLKKQISDYHQLTEILANETRNTLLENQKLKNELNKYLIITSSDTLIFHQDFNAIRESIPTCLEERSNIVNSIIELRTKIIAAENVTHELEEKLGNTPIAYAAIREKIEKDLDQILSLIRDIKKMNLSSLSEEQQKYFRPGLTERYNNFKKYFTK</sequence>
<proteinExistence type="predicted"/>
<organism evidence="1 2">
    <name type="scientific">Porphyromonas gulae</name>
    <dbReference type="NCBI Taxonomy" id="111105"/>
    <lineage>
        <taxon>Bacteria</taxon>
        <taxon>Pseudomonadati</taxon>
        <taxon>Bacteroidota</taxon>
        <taxon>Bacteroidia</taxon>
        <taxon>Bacteroidales</taxon>
        <taxon>Porphyromonadaceae</taxon>
        <taxon>Porphyromonas</taxon>
    </lineage>
</organism>
<evidence type="ECO:0000313" key="2">
    <source>
        <dbReference type="Proteomes" id="UP000030130"/>
    </source>
</evidence>
<reference evidence="1 2" key="1">
    <citation type="submission" date="2014-08" db="EMBL/GenBank/DDBJ databases">
        <title>Porphyromonas gulae strain:COT-052_OH1451 Genome sequencing.</title>
        <authorList>
            <person name="Wallis C."/>
            <person name="Deusch O."/>
            <person name="O'Flynn C."/>
            <person name="Davis I."/>
            <person name="Jospin G."/>
            <person name="Darling A.E."/>
            <person name="Coil D.A."/>
            <person name="Alexiev A."/>
            <person name="Horsfall A."/>
            <person name="Kirkwood N."/>
            <person name="Harris S."/>
            <person name="Eisen J.A."/>
        </authorList>
    </citation>
    <scope>NUCLEOTIDE SEQUENCE [LARGE SCALE GENOMIC DNA]</scope>
    <source>
        <strain evidence="2">COT-052 OH1451</strain>
    </source>
</reference>